<dbReference type="Proteomes" id="UP000229498">
    <property type="component" value="Unassembled WGS sequence"/>
</dbReference>
<dbReference type="CDD" id="cd03450">
    <property type="entry name" value="NodN"/>
    <property type="match status" value="1"/>
</dbReference>
<dbReference type="Pfam" id="PF01575">
    <property type="entry name" value="MaoC_dehydratas"/>
    <property type="match status" value="1"/>
</dbReference>
<name>A0A2M9G599_9PROT</name>
<dbReference type="Gene3D" id="3.10.129.10">
    <property type="entry name" value="Hotdog Thioesterase"/>
    <property type="match status" value="1"/>
</dbReference>
<comment type="caution">
    <text evidence="2">The sequence shown here is derived from an EMBL/GenBank/DDBJ whole genome shotgun (WGS) entry which is preliminary data.</text>
</comment>
<reference evidence="2 3" key="1">
    <citation type="submission" date="2017-11" db="EMBL/GenBank/DDBJ databases">
        <title>Draft genome sequence of Rhizobiales bacterium SY3-13.</title>
        <authorList>
            <person name="Sun C."/>
        </authorList>
    </citation>
    <scope>NUCLEOTIDE SEQUENCE [LARGE SCALE GENOMIC DNA]</scope>
    <source>
        <strain evidence="2 3">SY3-13</strain>
    </source>
</reference>
<evidence type="ECO:0000313" key="2">
    <source>
        <dbReference type="EMBL" id="PJK30888.1"/>
    </source>
</evidence>
<dbReference type="PANTHER" id="PTHR42993">
    <property type="entry name" value="MAOC-LIKE DEHYDRATASE DOMAIN-CONTAINING PROTEIN"/>
    <property type="match status" value="1"/>
</dbReference>
<feature type="domain" description="MaoC-like" evidence="1">
    <location>
        <begin position="23"/>
        <end position="115"/>
    </location>
</feature>
<gene>
    <name evidence="2" type="ORF">CVT23_04245</name>
</gene>
<dbReference type="AlphaFoldDB" id="A0A2M9G599"/>
<dbReference type="SUPFAM" id="SSF54637">
    <property type="entry name" value="Thioesterase/thiol ester dehydrase-isomerase"/>
    <property type="match status" value="1"/>
</dbReference>
<evidence type="ECO:0000313" key="3">
    <source>
        <dbReference type="Proteomes" id="UP000229498"/>
    </source>
</evidence>
<dbReference type="InterPro" id="IPR029069">
    <property type="entry name" value="HotDog_dom_sf"/>
</dbReference>
<dbReference type="RefSeq" id="WP_109792179.1">
    <property type="nucleotide sequence ID" value="NZ_PHIG01000012.1"/>
</dbReference>
<organism evidence="2 3">
    <name type="scientific">Minwuia thermotolerans</name>
    <dbReference type="NCBI Taxonomy" id="2056226"/>
    <lineage>
        <taxon>Bacteria</taxon>
        <taxon>Pseudomonadati</taxon>
        <taxon>Pseudomonadota</taxon>
        <taxon>Alphaproteobacteria</taxon>
        <taxon>Minwuiales</taxon>
        <taxon>Minwuiaceae</taxon>
        <taxon>Minwuia</taxon>
    </lineage>
</organism>
<dbReference type="OrthoDB" id="9801735at2"/>
<dbReference type="InterPro" id="IPR039375">
    <property type="entry name" value="NodN-like"/>
</dbReference>
<protein>
    <submittedName>
        <fullName evidence="2">Nodulation protein NodN</fullName>
    </submittedName>
</protein>
<keyword evidence="3" id="KW-1185">Reference proteome</keyword>
<dbReference type="EMBL" id="PHIG01000012">
    <property type="protein sequence ID" value="PJK30888.1"/>
    <property type="molecule type" value="Genomic_DNA"/>
</dbReference>
<accession>A0A2M9G599</accession>
<proteinExistence type="predicted"/>
<dbReference type="PANTHER" id="PTHR42993:SF1">
    <property type="entry name" value="MAOC-LIKE DEHYDRATASE DOMAIN-CONTAINING PROTEIN"/>
    <property type="match status" value="1"/>
</dbReference>
<dbReference type="InterPro" id="IPR002539">
    <property type="entry name" value="MaoC-like_dom"/>
</dbReference>
<sequence>MMNTEPTDPQPGDLAIADYPELAGREFAVSDWVAIDQERVTMFGVATEHRHWLHLDPERALRDGPYGGTLAHGFLVTSLLSHFMDNVRLRPRDAAFGLNYGYDRVRYLAPLVTGPHTRIRDRISIMETEWRPGGRLMVKTANHFEQDGHPDPIAYAEWLILWVPKGGEGQR</sequence>
<evidence type="ECO:0000259" key="1">
    <source>
        <dbReference type="Pfam" id="PF01575"/>
    </source>
</evidence>